<feature type="chain" id="PRO_5026051723" description="Sulfotransferase" evidence="2">
    <location>
        <begin position="31"/>
        <end position="453"/>
    </location>
</feature>
<dbReference type="InterPro" id="IPR027417">
    <property type="entry name" value="P-loop_NTPase"/>
</dbReference>
<dbReference type="GO" id="GO:0006790">
    <property type="term" value="P:sulfur compound metabolic process"/>
    <property type="evidence" value="ECO:0007669"/>
    <property type="project" value="TreeGrafter"/>
</dbReference>
<dbReference type="GO" id="GO:0001517">
    <property type="term" value="F:N-acetylglucosamine 6-O-sulfotransferase activity"/>
    <property type="evidence" value="ECO:0007669"/>
    <property type="project" value="TreeGrafter"/>
</dbReference>
<dbReference type="EC" id="2.8.2.-" evidence="1"/>
<dbReference type="GO" id="GO:0006044">
    <property type="term" value="P:N-acetylglucosamine metabolic process"/>
    <property type="evidence" value="ECO:0007669"/>
    <property type="project" value="TreeGrafter"/>
</dbReference>
<dbReference type="AlphaFoldDB" id="A0A6F9DA48"/>
<accession>A0A6F9DA48</accession>
<sequence>MRWKPLCMLQGFACIAVFMFLLVFWLSSEAKSSQNLYKQLRQRRNFELLTVNERLFVEKNQNFVVPKQQVIPANSFVNEKVQTKVAVVPVQNVEEVPKASNQREALLILTSMRTGSSFTGQFFNQHPDVFYIFEPLFPFHDSCKIAVEKKIEVLEGLINCNFTALKFSVDESLYNAQQLLKVEQSASNLDHLKRRIKNLQTCKQSTICFRQSTKALCGKDFCPHAPSCSKCKTVPTMTQIERKCQEAKLVVIKSVRTCHVDWLSKTYSRTGIPVKILHLVRDPRATGLSRLTMHKGLGNATHEMLGNCQIDAKNMETRQAVAIKNDHWLTKRYMLARYEDILSNVAQFLDDVTEFLTRDSSVLKSASFNLTHPEVTKWFKTNSRTSGASIYSTSRNISKQASKWRKTIQPSLAFSIQKACEHMMSLFGYKPLKRPADLLDWSISLLSPLSKTV</sequence>
<dbReference type="SUPFAM" id="SSF52540">
    <property type="entry name" value="P-loop containing nucleoside triphosphate hydrolases"/>
    <property type="match status" value="1"/>
</dbReference>
<dbReference type="PANTHER" id="PTHR10704:SF71">
    <property type="entry name" value="CARBOHYDRATE SULFOTRANSFERASE 1-LIKE"/>
    <property type="match status" value="1"/>
</dbReference>
<feature type="signal peptide" evidence="2">
    <location>
        <begin position="1"/>
        <end position="30"/>
    </location>
</feature>
<dbReference type="Pfam" id="PF00685">
    <property type="entry name" value="Sulfotransfer_1"/>
    <property type="match status" value="1"/>
</dbReference>
<name>A0A6F9DA48_9ASCI</name>
<organism evidence="4">
    <name type="scientific">Phallusia mammillata</name>
    <dbReference type="NCBI Taxonomy" id="59560"/>
    <lineage>
        <taxon>Eukaryota</taxon>
        <taxon>Metazoa</taxon>
        <taxon>Chordata</taxon>
        <taxon>Tunicata</taxon>
        <taxon>Ascidiacea</taxon>
        <taxon>Phlebobranchia</taxon>
        <taxon>Ascidiidae</taxon>
        <taxon>Phallusia</taxon>
    </lineage>
</organism>
<comment type="similarity">
    <text evidence="1">Belongs to the sulfotransferase 1 family.</text>
</comment>
<protein>
    <recommendedName>
        <fullName evidence="1">Sulfotransferase</fullName>
        <ecNumber evidence="1">2.8.2.-</ecNumber>
    </recommendedName>
</protein>
<keyword evidence="1 4" id="KW-0808">Transferase</keyword>
<keyword evidence="2" id="KW-0732">Signal</keyword>
<dbReference type="Gene3D" id="3.40.50.300">
    <property type="entry name" value="P-loop containing nucleotide triphosphate hydrolases"/>
    <property type="match status" value="1"/>
</dbReference>
<dbReference type="InterPro" id="IPR051135">
    <property type="entry name" value="Gal/GlcNAc/GalNAc_ST"/>
</dbReference>
<feature type="domain" description="Sulfotransferase" evidence="3">
    <location>
        <begin position="105"/>
        <end position="427"/>
    </location>
</feature>
<dbReference type="InterPro" id="IPR000863">
    <property type="entry name" value="Sulfotransferase_dom"/>
</dbReference>
<evidence type="ECO:0000256" key="1">
    <source>
        <dbReference type="RuleBase" id="RU361155"/>
    </source>
</evidence>
<reference evidence="4" key="1">
    <citation type="submission" date="2020-04" db="EMBL/GenBank/DDBJ databases">
        <authorList>
            <person name="Neveu A P."/>
        </authorList>
    </citation>
    <scope>NUCLEOTIDE SEQUENCE</scope>
    <source>
        <tissue evidence="4">Whole embryo</tissue>
    </source>
</reference>
<proteinExistence type="evidence at transcript level"/>
<evidence type="ECO:0000313" key="4">
    <source>
        <dbReference type="EMBL" id="CAB3230882.1"/>
    </source>
</evidence>
<dbReference type="EMBL" id="LR783943">
    <property type="protein sequence ID" value="CAB3230882.1"/>
    <property type="molecule type" value="mRNA"/>
</dbReference>
<dbReference type="PANTHER" id="PTHR10704">
    <property type="entry name" value="CARBOHYDRATE SULFOTRANSFERASE"/>
    <property type="match status" value="1"/>
</dbReference>
<evidence type="ECO:0000256" key="2">
    <source>
        <dbReference type="SAM" id="SignalP"/>
    </source>
</evidence>
<gene>
    <name evidence="4" type="primary">Chst3-002</name>
</gene>
<evidence type="ECO:0000259" key="3">
    <source>
        <dbReference type="Pfam" id="PF00685"/>
    </source>
</evidence>